<keyword evidence="3" id="KW-0285">Flavoprotein</keyword>
<evidence type="ECO:0000256" key="2">
    <source>
        <dbReference type="ARBA" id="ARBA00007992"/>
    </source>
</evidence>
<dbReference type="AlphaFoldDB" id="A0A161WGF4"/>
<dbReference type="STRING" id="708197.A0A161WGF4"/>
<sequence length="483" mass="54364">LRGTNLARGGLLCFKKPTKTHQTCFLLDYYLYTFCNHHVSPPHLLLKSLMMTPPPEFCQPPNRSFNVAVVGGGIAGLTLTLQLLQHRIPTILYEQASKFGEIGAGVSFGPNALKAMSLISPHVRQAFENQATYNQSEDHRNVWFEFRYGETCEGKHREGELIYRLACETGQTSIHRAHFLDELVKLLPDGIAKFGKRAVAYEDDGTHVLLKFQDGTTVTHDAVIACDGIKSKLRCVMLGDNNPASRAVFSGKYAYRGLIPMEEAEQLLGDELARNSQVYFGRHGHILTFSIAKGKIMNVVAFRSADEWKSNDWVVSVKKEDMLKDFEGWGEKSQKIIQMMQKPDVWALFDHPPSPTYYQGRVCLLGDAAHASTPHKGSGAGMAIEDAYVLGNLLGLIGGPEEIEMAFATYNKTRKERSQRLVVDSREQGQLYELESQDDPEWIANNLSTRMDWVWKYGLTQELERGRRDIEKYQGGLETRAQL</sequence>
<keyword evidence="5" id="KW-0560">Oxidoreductase</keyword>
<dbReference type="SUPFAM" id="SSF51905">
    <property type="entry name" value="FAD/NAD(P)-binding domain"/>
    <property type="match status" value="1"/>
</dbReference>
<evidence type="ECO:0000256" key="1">
    <source>
        <dbReference type="ARBA" id="ARBA00001974"/>
    </source>
</evidence>
<reference evidence="7 8" key="1">
    <citation type="submission" date="2015-06" db="EMBL/GenBank/DDBJ databases">
        <title>Survival trade-offs in plant roots during colonization by closely related pathogenic and mutualistic fungi.</title>
        <authorList>
            <person name="Hacquard S."/>
            <person name="Kracher B."/>
            <person name="Hiruma K."/>
            <person name="Weinman A."/>
            <person name="Muench P."/>
            <person name="Garrido Oter R."/>
            <person name="Ver Loren van Themaat E."/>
            <person name="Dallerey J.-F."/>
            <person name="Damm U."/>
            <person name="Henrissat B."/>
            <person name="Lespinet O."/>
            <person name="Thon M."/>
            <person name="Kemen E."/>
            <person name="McHardy A.C."/>
            <person name="Schulze-Lefert P."/>
            <person name="O'Connell R.J."/>
        </authorList>
    </citation>
    <scope>NUCLEOTIDE SEQUENCE [LARGE SCALE GENOMIC DNA]</scope>
    <source>
        <strain evidence="7 8">0861</strain>
    </source>
</reference>
<dbReference type="InterPro" id="IPR051104">
    <property type="entry name" value="FAD_monoxygenase"/>
</dbReference>
<dbReference type="FunFam" id="3.50.50.60:FF:000153">
    <property type="entry name" value="Salicylate hydroxylase, putative"/>
    <property type="match status" value="1"/>
</dbReference>
<evidence type="ECO:0000259" key="6">
    <source>
        <dbReference type="Pfam" id="PF01494"/>
    </source>
</evidence>
<organism evidence="7 8">
    <name type="scientific">Colletotrichum tofieldiae</name>
    <dbReference type="NCBI Taxonomy" id="708197"/>
    <lineage>
        <taxon>Eukaryota</taxon>
        <taxon>Fungi</taxon>
        <taxon>Dikarya</taxon>
        <taxon>Ascomycota</taxon>
        <taxon>Pezizomycotina</taxon>
        <taxon>Sordariomycetes</taxon>
        <taxon>Hypocreomycetidae</taxon>
        <taxon>Glomerellales</taxon>
        <taxon>Glomerellaceae</taxon>
        <taxon>Colletotrichum</taxon>
        <taxon>Colletotrichum spaethianum species complex</taxon>
    </lineage>
</organism>
<accession>A0A161WGF4</accession>
<dbReference type="PANTHER" id="PTHR46720">
    <property type="entry name" value="HYDROXYLASE, PUTATIVE (AFU_ORTHOLOGUE AFUA_3G01460)-RELATED"/>
    <property type="match status" value="1"/>
</dbReference>
<keyword evidence="8" id="KW-1185">Reference proteome</keyword>
<protein>
    <submittedName>
        <fullName evidence="7">Mannitol 1-phosphate dehydrogenase</fullName>
    </submittedName>
</protein>
<dbReference type="Gene3D" id="3.50.50.60">
    <property type="entry name" value="FAD/NAD(P)-binding domain"/>
    <property type="match status" value="1"/>
</dbReference>
<feature type="domain" description="FAD-binding" evidence="6">
    <location>
        <begin position="356"/>
        <end position="422"/>
    </location>
</feature>
<dbReference type="PANTHER" id="PTHR46720:SF3">
    <property type="entry name" value="FAD-BINDING DOMAIN-CONTAINING PROTEIN-RELATED"/>
    <property type="match status" value="1"/>
</dbReference>
<name>A0A161WGF4_9PEZI</name>
<dbReference type="SUPFAM" id="SSF54373">
    <property type="entry name" value="FAD-linked reductases, C-terminal domain"/>
    <property type="match status" value="1"/>
</dbReference>
<proteinExistence type="inferred from homology"/>
<dbReference type="Pfam" id="PF01494">
    <property type="entry name" value="FAD_binding_3"/>
    <property type="match status" value="1"/>
</dbReference>
<evidence type="ECO:0000256" key="3">
    <source>
        <dbReference type="ARBA" id="ARBA00022630"/>
    </source>
</evidence>
<gene>
    <name evidence="7" type="ORF">CT0861_04542</name>
</gene>
<keyword evidence="4" id="KW-0274">FAD</keyword>
<dbReference type="InterPro" id="IPR002938">
    <property type="entry name" value="FAD-bd"/>
</dbReference>
<evidence type="ECO:0000313" key="8">
    <source>
        <dbReference type="Proteomes" id="UP000076552"/>
    </source>
</evidence>
<evidence type="ECO:0000256" key="4">
    <source>
        <dbReference type="ARBA" id="ARBA00022827"/>
    </source>
</evidence>
<dbReference type="GO" id="GO:0016491">
    <property type="term" value="F:oxidoreductase activity"/>
    <property type="evidence" value="ECO:0007669"/>
    <property type="project" value="UniProtKB-KW"/>
</dbReference>
<dbReference type="GO" id="GO:0071949">
    <property type="term" value="F:FAD binding"/>
    <property type="evidence" value="ECO:0007669"/>
    <property type="project" value="InterPro"/>
</dbReference>
<comment type="caution">
    <text evidence="7">The sequence shown here is derived from an EMBL/GenBank/DDBJ whole genome shotgun (WGS) entry which is preliminary data.</text>
</comment>
<comment type="cofactor">
    <cofactor evidence="1">
        <name>FAD</name>
        <dbReference type="ChEBI" id="CHEBI:57692"/>
    </cofactor>
</comment>
<dbReference type="InterPro" id="IPR036188">
    <property type="entry name" value="FAD/NAD-bd_sf"/>
</dbReference>
<feature type="non-terminal residue" evidence="7">
    <location>
        <position position="1"/>
    </location>
</feature>
<evidence type="ECO:0000256" key="5">
    <source>
        <dbReference type="ARBA" id="ARBA00023002"/>
    </source>
</evidence>
<dbReference type="GO" id="GO:0044550">
    <property type="term" value="P:secondary metabolite biosynthetic process"/>
    <property type="evidence" value="ECO:0007669"/>
    <property type="project" value="TreeGrafter"/>
</dbReference>
<dbReference type="Proteomes" id="UP000076552">
    <property type="component" value="Unassembled WGS sequence"/>
</dbReference>
<dbReference type="PRINTS" id="PR00420">
    <property type="entry name" value="RNGMNOXGNASE"/>
</dbReference>
<comment type="similarity">
    <text evidence="2">Belongs to the paxM FAD-dependent monooxygenase family.</text>
</comment>
<evidence type="ECO:0000313" key="7">
    <source>
        <dbReference type="EMBL" id="KZL69906.1"/>
    </source>
</evidence>
<dbReference type="EMBL" id="LFIV01000099">
    <property type="protein sequence ID" value="KZL69906.1"/>
    <property type="molecule type" value="Genomic_DNA"/>
</dbReference>